<comment type="caution">
    <text evidence="3">The sequence shown here is derived from an EMBL/GenBank/DDBJ whole genome shotgun (WGS) entry which is preliminary data.</text>
</comment>
<keyword evidence="2" id="KW-0732">Signal</keyword>
<dbReference type="PROSITE" id="PS51257">
    <property type="entry name" value="PROKAR_LIPOPROTEIN"/>
    <property type="match status" value="1"/>
</dbReference>
<organism evidence="3 4">
    <name type="scientific">Chelativorans intermedius</name>
    <dbReference type="NCBI Taxonomy" id="515947"/>
    <lineage>
        <taxon>Bacteria</taxon>
        <taxon>Pseudomonadati</taxon>
        <taxon>Pseudomonadota</taxon>
        <taxon>Alphaproteobacteria</taxon>
        <taxon>Hyphomicrobiales</taxon>
        <taxon>Phyllobacteriaceae</taxon>
        <taxon>Chelativorans</taxon>
    </lineage>
</organism>
<feature type="signal peptide" evidence="2">
    <location>
        <begin position="1"/>
        <end position="36"/>
    </location>
</feature>
<keyword evidence="4" id="KW-1185">Reference proteome</keyword>
<accession>A0ABV6D8E1</accession>
<protein>
    <submittedName>
        <fullName evidence="3">Uncharacterized protein</fullName>
    </submittedName>
</protein>
<sequence length="122" mass="12765">MKARGFACQRQRLRRAGAVSHAVLGILGCLALPAQAGPQTGELCPPGSLGLPPDCRPAVRSFCPEGTVGIHPNCRPSAPGACPPGSVGIQPTCRVQRESLPPPRMPEVRRPPATIDPRIPLP</sequence>
<evidence type="ECO:0000313" key="4">
    <source>
        <dbReference type="Proteomes" id="UP001589755"/>
    </source>
</evidence>
<dbReference type="RefSeq" id="WP_261518372.1">
    <property type="nucleotide sequence ID" value="NZ_JAODNW010000001.1"/>
</dbReference>
<evidence type="ECO:0000256" key="2">
    <source>
        <dbReference type="SAM" id="SignalP"/>
    </source>
</evidence>
<proteinExistence type="predicted"/>
<dbReference type="EMBL" id="JBHLXD010000015">
    <property type="protein sequence ID" value="MFC0208876.1"/>
    <property type="molecule type" value="Genomic_DNA"/>
</dbReference>
<gene>
    <name evidence="3" type="ORF">ACFFJ2_10755</name>
</gene>
<evidence type="ECO:0000256" key="1">
    <source>
        <dbReference type="SAM" id="MobiDB-lite"/>
    </source>
</evidence>
<feature type="region of interest" description="Disordered" evidence="1">
    <location>
        <begin position="96"/>
        <end position="122"/>
    </location>
</feature>
<dbReference type="Proteomes" id="UP001589755">
    <property type="component" value="Unassembled WGS sequence"/>
</dbReference>
<evidence type="ECO:0000313" key="3">
    <source>
        <dbReference type="EMBL" id="MFC0208876.1"/>
    </source>
</evidence>
<name>A0ABV6D8E1_9HYPH</name>
<feature type="chain" id="PRO_5046948559" evidence="2">
    <location>
        <begin position="37"/>
        <end position="122"/>
    </location>
</feature>
<reference evidence="3 4" key="1">
    <citation type="submission" date="2024-09" db="EMBL/GenBank/DDBJ databases">
        <authorList>
            <person name="Sun Q."/>
            <person name="Mori K."/>
        </authorList>
    </citation>
    <scope>NUCLEOTIDE SEQUENCE [LARGE SCALE GENOMIC DNA]</scope>
    <source>
        <strain evidence="3 4">CCM 8543</strain>
    </source>
</reference>